<keyword evidence="3" id="KW-0479">Metal-binding</keyword>
<dbReference type="GO" id="GO:0016491">
    <property type="term" value="F:oxidoreductase activity"/>
    <property type="evidence" value="ECO:0007669"/>
    <property type="project" value="UniProtKB-KW"/>
</dbReference>
<evidence type="ECO:0000256" key="4">
    <source>
        <dbReference type="ARBA" id="ARBA00023002"/>
    </source>
</evidence>
<sequence>MSRNAYRIEAANRYSVRALRVEPRPLRCGRRDPSLRRYSFGPRSGVYGLPDIAGKSIANPVAMIWPAAMMLDFLSERDAHDAMLDAIEAVLKDGPRTGDLDGKASTQEVGEAIARRLE</sequence>
<proteinExistence type="predicted"/>
<dbReference type="Pfam" id="PF00180">
    <property type="entry name" value="Iso_dh"/>
    <property type="match status" value="1"/>
</dbReference>
<comment type="caution">
    <text evidence="8">The sequence shown here is derived from an EMBL/GenBank/DDBJ whole genome shotgun (WGS) entry which is preliminary data.</text>
</comment>
<evidence type="ECO:0000256" key="5">
    <source>
        <dbReference type="ARBA" id="ARBA00023027"/>
    </source>
</evidence>
<keyword evidence="4" id="KW-0560">Oxidoreductase</keyword>
<reference evidence="8" key="1">
    <citation type="submission" date="2016-01" db="EMBL/GenBank/DDBJ databases">
        <authorList>
            <person name="Peeters C."/>
        </authorList>
    </citation>
    <scope>NUCLEOTIDE SEQUENCE</scope>
    <source>
        <strain evidence="8">LMG 29321</strain>
    </source>
</reference>
<accession>A0A158DRF9</accession>
<protein>
    <submittedName>
        <fullName evidence="8">Tartrate dehydrogenase</fullName>
    </submittedName>
</protein>
<dbReference type="SUPFAM" id="SSF53659">
    <property type="entry name" value="Isocitrate/Isopropylmalate dehydrogenase-like"/>
    <property type="match status" value="1"/>
</dbReference>
<dbReference type="AlphaFoldDB" id="A0A158DRF9"/>
<evidence type="ECO:0000313" key="9">
    <source>
        <dbReference type="Proteomes" id="UP000071859"/>
    </source>
</evidence>
<dbReference type="PANTHER" id="PTHR43275:SF1">
    <property type="entry name" value="D-MALATE DEHYDROGENASE [DECARBOXYLATING]"/>
    <property type="match status" value="1"/>
</dbReference>
<evidence type="ECO:0000313" key="8">
    <source>
        <dbReference type="EMBL" id="SAK97155.1"/>
    </source>
</evidence>
<dbReference type="Gene3D" id="3.40.718.10">
    <property type="entry name" value="Isopropylmalate Dehydrogenase"/>
    <property type="match status" value="1"/>
</dbReference>
<evidence type="ECO:0000256" key="2">
    <source>
        <dbReference type="ARBA" id="ARBA00001946"/>
    </source>
</evidence>
<name>A0A158DRF9_9BURK</name>
<comment type="cofactor">
    <cofactor evidence="1">
        <name>Mn(2+)</name>
        <dbReference type="ChEBI" id="CHEBI:29035"/>
    </cofactor>
</comment>
<keyword evidence="5" id="KW-0520">NAD</keyword>
<evidence type="ECO:0000256" key="1">
    <source>
        <dbReference type="ARBA" id="ARBA00001936"/>
    </source>
</evidence>
<keyword evidence="9" id="KW-1185">Reference proteome</keyword>
<organism evidence="8 9">
    <name type="scientific">Caballeronia calidae</name>
    <dbReference type="NCBI Taxonomy" id="1777139"/>
    <lineage>
        <taxon>Bacteria</taxon>
        <taxon>Pseudomonadati</taxon>
        <taxon>Pseudomonadota</taxon>
        <taxon>Betaproteobacteria</taxon>
        <taxon>Burkholderiales</taxon>
        <taxon>Burkholderiaceae</taxon>
        <taxon>Caballeronia</taxon>
    </lineage>
</organism>
<feature type="domain" description="Isopropylmalate dehydrogenase-like" evidence="7">
    <location>
        <begin position="50"/>
        <end position="113"/>
    </location>
</feature>
<dbReference type="Proteomes" id="UP000071859">
    <property type="component" value="Unassembled WGS sequence"/>
</dbReference>
<dbReference type="EMBL" id="FCOX02000035">
    <property type="protein sequence ID" value="SAK97155.1"/>
    <property type="molecule type" value="Genomic_DNA"/>
</dbReference>
<gene>
    <name evidence="8" type="ORF">AWB78_05509</name>
</gene>
<evidence type="ECO:0000259" key="7">
    <source>
        <dbReference type="Pfam" id="PF00180"/>
    </source>
</evidence>
<evidence type="ECO:0000256" key="6">
    <source>
        <dbReference type="ARBA" id="ARBA00023211"/>
    </source>
</evidence>
<dbReference type="InterPro" id="IPR050501">
    <property type="entry name" value="ICDH/IPMDH"/>
</dbReference>
<evidence type="ECO:0000256" key="3">
    <source>
        <dbReference type="ARBA" id="ARBA00022723"/>
    </source>
</evidence>
<dbReference type="GO" id="GO:0046872">
    <property type="term" value="F:metal ion binding"/>
    <property type="evidence" value="ECO:0007669"/>
    <property type="project" value="UniProtKB-KW"/>
</dbReference>
<dbReference type="InterPro" id="IPR024084">
    <property type="entry name" value="IsoPropMal-DH-like_dom"/>
</dbReference>
<dbReference type="PANTHER" id="PTHR43275">
    <property type="entry name" value="D-MALATE DEHYDROGENASE [DECARBOXYLATING]"/>
    <property type="match status" value="1"/>
</dbReference>
<comment type="cofactor">
    <cofactor evidence="2">
        <name>Mg(2+)</name>
        <dbReference type="ChEBI" id="CHEBI:18420"/>
    </cofactor>
</comment>
<keyword evidence="6" id="KW-0464">Manganese</keyword>